<comment type="similarity">
    <text evidence="1">Belongs to the ATPase alpha/beta chains family.</text>
</comment>
<evidence type="ECO:0000256" key="5">
    <source>
        <dbReference type="ARBA" id="ARBA00022967"/>
    </source>
</evidence>
<evidence type="ECO:0000313" key="8">
    <source>
        <dbReference type="Proteomes" id="UP000008983"/>
    </source>
</evidence>
<dbReference type="AlphaFoldDB" id="G0QS20"/>
<keyword evidence="5" id="KW-1278">Translocase</keyword>
<evidence type="ECO:0000256" key="4">
    <source>
        <dbReference type="ARBA" id="ARBA00022840"/>
    </source>
</evidence>
<name>G0QS20_ICHMU</name>
<evidence type="ECO:0000256" key="6">
    <source>
        <dbReference type="ARBA" id="ARBA00023065"/>
    </source>
</evidence>
<organism evidence="7 8">
    <name type="scientific">Ichthyophthirius multifiliis</name>
    <name type="common">White spot disease agent</name>
    <name type="synonym">Ich</name>
    <dbReference type="NCBI Taxonomy" id="5932"/>
    <lineage>
        <taxon>Eukaryota</taxon>
        <taxon>Sar</taxon>
        <taxon>Alveolata</taxon>
        <taxon>Ciliophora</taxon>
        <taxon>Intramacronucleata</taxon>
        <taxon>Oligohymenophorea</taxon>
        <taxon>Hymenostomatida</taxon>
        <taxon>Ophryoglenina</taxon>
        <taxon>Ichthyophthirius</taxon>
    </lineage>
</organism>
<keyword evidence="8" id="KW-1185">Reference proteome</keyword>
<dbReference type="GeneID" id="14908141"/>
<evidence type="ECO:0000256" key="2">
    <source>
        <dbReference type="ARBA" id="ARBA00022448"/>
    </source>
</evidence>
<dbReference type="eggNOG" id="KOG1352">
    <property type="taxonomic scope" value="Eukaryota"/>
</dbReference>
<keyword evidence="4" id="KW-0067">ATP-binding</keyword>
<protein>
    <submittedName>
        <fullName evidence="7">Vacuolar ATP synthase catalytic subunit, putative</fullName>
    </submittedName>
</protein>
<dbReference type="InParanoid" id="G0QS20"/>
<evidence type="ECO:0000256" key="3">
    <source>
        <dbReference type="ARBA" id="ARBA00022741"/>
    </source>
</evidence>
<keyword evidence="6" id="KW-0406">Ion transport</keyword>
<gene>
    <name evidence="7" type="ORF">IMG5_098150</name>
</gene>
<dbReference type="InterPro" id="IPR024034">
    <property type="entry name" value="ATPase_F1/V1_b/a_C"/>
</dbReference>
<dbReference type="Proteomes" id="UP000008983">
    <property type="component" value="Unassembled WGS sequence"/>
</dbReference>
<accession>G0QS20</accession>
<keyword evidence="3" id="KW-0547">Nucleotide-binding</keyword>
<dbReference type="PANTHER" id="PTHR43607:SF1">
    <property type="entry name" value="H(+)-TRANSPORTING TWO-SECTOR ATPASE"/>
    <property type="match status" value="1"/>
</dbReference>
<dbReference type="GO" id="GO:0046961">
    <property type="term" value="F:proton-transporting ATPase activity, rotational mechanism"/>
    <property type="evidence" value="ECO:0007669"/>
    <property type="project" value="InterPro"/>
</dbReference>
<dbReference type="Gene3D" id="1.10.1140.10">
    <property type="entry name" value="Bovine Mitochondrial F1-atpase, Atp Synthase Beta Chain, Chain D, domain 3"/>
    <property type="match status" value="1"/>
</dbReference>
<dbReference type="InterPro" id="IPR022878">
    <property type="entry name" value="V-ATPase_asu"/>
</dbReference>
<proteinExistence type="inferred from homology"/>
<dbReference type="EMBL" id="GL983803">
    <property type="protein sequence ID" value="EGR31989.1"/>
    <property type="molecule type" value="Genomic_DNA"/>
</dbReference>
<dbReference type="GO" id="GO:0046034">
    <property type="term" value="P:ATP metabolic process"/>
    <property type="evidence" value="ECO:0007669"/>
    <property type="project" value="InterPro"/>
</dbReference>
<evidence type="ECO:0000256" key="1">
    <source>
        <dbReference type="ARBA" id="ARBA00008936"/>
    </source>
</evidence>
<dbReference type="OrthoDB" id="283330at2759"/>
<keyword evidence="2" id="KW-0813">Transport</keyword>
<evidence type="ECO:0000313" key="7">
    <source>
        <dbReference type="EMBL" id="EGR31989.1"/>
    </source>
</evidence>
<dbReference type="PANTHER" id="PTHR43607">
    <property type="entry name" value="V-TYPE PROTON ATPASE CATALYTIC SUBUNIT A"/>
    <property type="match status" value="1"/>
</dbReference>
<reference evidence="7 8" key="1">
    <citation type="submission" date="2011-07" db="EMBL/GenBank/DDBJ databases">
        <authorList>
            <person name="Coyne R."/>
            <person name="Brami D."/>
            <person name="Johnson J."/>
            <person name="Hostetler J."/>
            <person name="Hannick L."/>
            <person name="Clark T."/>
            <person name="Cassidy-Hanley D."/>
            <person name="Inman J."/>
        </authorList>
    </citation>
    <scope>NUCLEOTIDE SEQUENCE [LARGE SCALE GENOMIC DNA]</scope>
    <source>
        <strain evidence="7 8">G5</strain>
    </source>
</reference>
<dbReference type="GO" id="GO:0005524">
    <property type="term" value="F:ATP binding"/>
    <property type="evidence" value="ECO:0007669"/>
    <property type="project" value="UniProtKB-KW"/>
</dbReference>
<sequence>MCPLYKTAGMMRCIVTYYDLARKAIIESSGETKLNWNYIQLETKSLFTQLTQMKFLSPKLSRQEIAQYVNKFVEDSNIAFRKMTDN</sequence>
<dbReference type="RefSeq" id="XP_004035475.1">
    <property type="nucleotide sequence ID" value="XM_004035427.1"/>
</dbReference>
<dbReference type="STRING" id="857967.G0QS20"/>